<feature type="domain" description="Helicase/UvrB N-terminal" evidence="2">
    <location>
        <begin position="429"/>
        <end position="506"/>
    </location>
</feature>
<dbReference type="InterPro" id="IPR027417">
    <property type="entry name" value="P-loop_NTPase"/>
</dbReference>
<dbReference type="AlphaFoldDB" id="A0A6G9YWG4"/>
<dbReference type="Proteomes" id="UP000500953">
    <property type="component" value="Chromosome"/>
</dbReference>
<dbReference type="SUPFAM" id="SSF52540">
    <property type="entry name" value="P-loop containing nucleoside triphosphate hydrolases"/>
    <property type="match status" value="1"/>
</dbReference>
<sequence length="520" mass="57985">MGDGDQQDNQFGAAAARTPNFGYLLVYEPLLMYYGAAAETNVFTDPNTAMMKCRQFGETLTELMFATFGIPGMPDKQFKRLNVLLDQGALPQRVHTWFDSVRLIGNKATHHGYADQRQALLLVRACYEMGAWYHRTVDPTSSAPPPFVPPQPPQDRPAPATAAEAEASNELLALLQAYHAELVEMRLKVDEQTAMAAAEAAAQRAATQEILRTVRGQAELIRLVQGLSSQVSDLQKRLSDRASAAENIDSGVRDKLLTQARLASRPPLNEAQVRRVIDRMLTAGWAVQDVADTDLYARQGVAIREVTTARGRADYLLYIDARLVGVIEAKREGTSLTGVDQQSERYAHDLTAGQRLAAWRTPLPFRYESTSVETHFANSLDPVVRPRRVFSFHQPTTLARWMREAENEPEAPTLRARFRRMPELATDGLRPAQIEAIEGLEKSLAEDRPRALIQMATGAGKTFTVVTESYRLLEYAGVKRVLFLVDRNNLGEQAESEYTNFTVPDQRPAAREGRTEVSNR</sequence>
<dbReference type="Pfam" id="PF13643">
    <property type="entry name" value="DUF4145"/>
    <property type="match status" value="1"/>
</dbReference>
<feature type="compositionally biased region" description="Pro residues" evidence="1">
    <location>
        <begin position="142"/>
        <end position="156"/>
    </location>
</feature>
<dbReference type="GO" id="GO:0005524">
    <property type="term" value="F:ATP binding"/>
    <property type="evidence" value="ECO:0007669"/>
    <property type="project" value="InterPro"/>
</dbReference>
<evidence type="ECO:0000259" key="2">
    <source>
        <dbReference type="Pfam" id="PF04851"/>
    </source>
</evidence>
<reference evidence="4 5" key="1">
    <citation type="journal article" date="2019" name="ACS Chem. Biol.">
        <title>Identification and Mobilization of a Cryptic Antibiotic Biosynthesis Gene Locus from a Human-Pathogenic Nocardia Isolate.</title>
        <authorList>
            <person name="Herisse M."/>
            <person name="Ishida K."/>
            <person name="Porter J.L."/>
            <person name="Howden B."/>
            <person name="Hertweck C."/>
            <person name="Stinear T.P."/>
            <person name="Pidot S.J."/>
        </authorList>
    </citation>
    <scope>NUCLEOTIDE SEQUENCE [LARGE SCALE GENOMIC DNA]</scope>
    <source>
        <strain evidence="4 5">AUSMDU00012715</strain>
    </source>
</reference>
<protein>
    <submittedName>
        <fullName evidence="4">DUF4145 domain-containing protein</fullName>
    </submittedName>
</protein>
<dbReference type="PANTHER" id="PTHR47396">
    <property type="entry name" value="TYPE I RESTRICTION ENZYME ECOKI R PROTEIN"/>
    <property type="match status" value="1"/>
</dbReference>
<evidence type="ECO:0000256" key="1">
    <source>
        <dbReference type="SAM" id="MobiDB-lite"/>
    </source>
</evidence>
<dbReference type="GO" id="GO:0003677">
    <property type="term" value="F:DNA binding"/>
    <property type="evidence" value="ECO:0007669"/>
    <property type="project" value="InterPro"/>
</dbReference>
<dbReference type="Pfam" id="PF04851">
    <property type="entry name" value="ResIII"/>
    <property type="match status" value="1"/>
</dbReference>
<dbReference type="GO" id="GO:0016787">
    <property type="term" value="F:hydrolase activity"/>
    <property type="evidence" value="ECO:0007669"/>
    <property type="project" value="InterPro"/>
</dbReference>
<feature type="region of interest" description="Disordered" evidence="1">
    <location>
        <begin position="140"/>
        <end position="162"/>
    </location>
</feature>
<gene>
    <name evidence="4" type="ORF">F6W96_04575</name>
</gene>
<dbReference type="InterPro" id="IPR050742">
    <property type="entry name" value="Helicase_Restrict-Modif_Enz"/>
</dbReference>
<dbReference type="RefSeq" id="WP_167485074.1">
    <property type="nucleotide sequence ID" value="NZ_CP046173.1"/>
</dbReference>
<organism evidence="4 5">
    <name type="scientific">Nocardia terpenica</name>
    <dbReference type="NCBI Taxonomy" id="455432"/>
    <lineage>
        <taxon>Bacteria</taxon>
        <taxon>Bacillati</taxon>
        <taxon>Actinomycetota</taxon>
        <taxon>Actinomycetes</taxon>
        <taxon>Mycobacteriales</taxon>
        <taxon>Nocardiaceae</taxon>
        <taxon>Nocardia</taxon>
    </lineage>
</organism>
<feature type="domain" description="DUF4145" evidence="3">
    <location>
        <begin position="42"/>
        <end position="115"/>
    </location>
</feature>
<dbReference type="Gene3D" id="3.40.50.300">
    <property type="entry name" value="P-loop containing nucleotide triphosphate hydrolases"/>
    <property type="match status" value="1"/>
</dbReference>
<dbReference type="GO" id="GO:0005829">
    <property type="term" value="C:cytosol"/>
    <property type="evidence" value="ECO:0007669"/>
    <property type="project" value="TreeGrafter"/>
</dbReference>
<proteinExistence type="predicted"/>
<evidence type="ECO:0000313" key="5">
    <source>
        <dbReference type="Proteomes" id="UP000500953"/>
    </source>
</evidence>
<accession>A0A6G9YWG4</accession>
<dbReference type="PANTHER" id="PTHR47396:SF1">
    <property type="entry name" value="ATP-DEPENDENT HELICASE IRC3-RELATED"/>
    <property type="match status" value="1"/>
</dbReference>
<name>A0A6G9YWG4_9NOCA</name>
<evidence type="ECO:0000259" key="3">
    <source>
        <dbReference type="Pfam" id="PF13643"/>
    </source>
</evidence>
<evidence type="ECO:0000313" key="4">
    <source>
        <dbReference type="EMBL" id="QIS17689.1"/>
    </source>
</evidence>
<dbReference type="Gene3D" id="3.90.1570.30">
    <property type="match status" value="1"/>
</dbReference>
<dbReference type="EMBL" id="CP046173">
    <property type="protein sequence ID" value="QIS17689.1"/>
    <property type="molecule type" value="Genomic_DNA"/>
</dbReference>
<dbReference type="InterPro" id="IPR006935">
    <property type="entry name" value="Helicase/UvrB_N"/>
</dbReference>
<dbReference type="InterPro" id="IPR025285">
    <property type="entry name" value="DUF4145"/>
</dbReference>